<evidence type="ECO:0000313" key="3">
    <source>
        <dbReference type="EMBL" id="KAK8091270.1"/>
    </source>
</evidence>
<keyword evidence="1" id="KW-0732">Signal</keyword>
<dbReference type="EMBL" id="JAQQWL010000001">
    <property type="protein sequence ID" value="KAK8091270.1"/>
    <property type="molecule type" value="Genomic_DNA"/>
</dbReference>
<dbReference type="Proteomes" id="UP001480595">
    <property type="component" value="Unassembled WGS sequence"/>
</dbReference>
<protein>
    <recommendedName>
        <fullName evidence="2">Ecp2 effector protein-like domain-containing protein</fullName>
    </recommendedName>
</protein>
<feature type="chain" id="PRO_5045438139" description="Ecp2 effector protein-like domain-containing protein" evidence="1">
    <location>
        <begin position="19"/>
        <end position="221"/>
    </location>
</feature>
<dbReference type="RefSeq" id="XP_066722816.1">
    <property type="nucleotide sequence ID" value="XM_066852184.1"/>
</dbReference>
<feature type="signal peptide" evidence="1">
    <location>
        <begin position="1"/>
        <end position="18"/>
    </location>
</feature>
<proteinExistence type="predicted"/>
<name>A0ABR1X777_9PEZI</name>
<gene>
    <name evidence="3" type="ORF">PG994_000775</name>
</gene>
<organism evidence="3 4">
    <name type="scientific">Apiospora phragmitis</name>
    <dbReference type="NCBI Taxonomy" id="2905665"/>
    <lineage>
        <taxon>Eukaryota</taxon>
        <taxon>Fungi</taxon>
        <taxon>Dikarya</taxon>
        <taxon>Ascomycota</taxon>
        <taxon>Pezizomycotina</taxon>
        <taxon>Sordariomycetes</taxon>
        <taxon>Xylariomycetidae</taxon>
        <taxon>Amphisphaeriales</taxon>
        <taxon>Apiosporaceae</taxon>
        <taxon>Apiospora</taxon>
    </lineage>
</organism>
<reference evidence="3 4" key="1">
    <citation type="submission" date="2023-01" db="EMBL/GenBank/DDBJ databases">
        <title>Analysis of 21 Apiospora genomes using comparative genomics revels a genus with tremendous synthesis potential of carbohydrate active enzymes and secondary metabolites.</title>
        <authorList>
            <person name="Sorensen T."/>
        </authorList>
    </citation>
    <scope>NUCLEOTIDE SEQUENCE [LARGE SCALE GENOMIC DNA]</scope>
    <source>
        <strain evidence="3 4">CBS 135458</strain>
    </source>
</reference>
<dbReference type="Pfam" id="PF14856">
    <property type="entry name" value="Hce2"/>
    <property type="match status" value="1"/>
</dbReference>
<evidence type="ECO:0000313" key="4">
    <source>
        <dbReference type="Proteomes" id="UP001480595"/>
    </source>
</evidence>
<accession>A0ABR1X777</accession>
<evidence type="ECO:0000259" key="2">
    <source>
        <dbReference type="Pfam" id="PF14856"/>
    </source>
</evidence>
<comment type="caution">
    <text evidence="3">The sequence shown here is derived from an EMBL/GenBank/DDBJ whole genome shotgun (WGS) entry which is preliminary data.</text>
</comment>
<sequence length="221" mass="23372">MSFLLSVLIFAGLCTASALPIRDAVANSVCATAAQIPNMSCVDHTSPNGTQGALYIHSNTTTTQAQAPGIQRSTAQFYPGDSGQAPITECGTAFVQDGRPDATSPDATDCVALASWAQSNTGFWTLTPDNLHADPWILVMMYGTCALVMSTVDGEVPRWAIYVGDQDVATTVQSACDKYTDANNKLDAMAVMGCNTSDGKGGEDKVQTKFWIRNSEGINTK</sequence>
<evidence type="ECO:0000256" key="1">
    <source>
        <dbReference type="SAM" id="SignalP"/>
    </source>
</evidence>
<dbReference type="InterPro" id="IPR029226">
    <property type="entry name" value="Ecp2-like"/>
</dbReference>
<keyword evidence="4" id="KW-1185">Reference proteome</keyword>
<feature type="domain" description="Ecp2 effector protein-like" evidence="2">
    <location>
        <begin position="90"/>
        <end position="194"/>
    </location>
</feature>
<dbReference type="GeneID" id="92085247"/>